<keyword evidence="3" id="KW-1185">Reference proteome</keyword>
<accession>A0A9W6WNW9</accession>
<reference evidence="2" key="1">
    <citation type="submission" date="2023-04" db="EMBL/GenBank/DDBJ databases">
        <title>Phytophthora lilii NBRC 32176.</title>
        <authorList>
            <person name="Ichikawa N."/>
            <person name="Sato H."/>
            <person name="Tonouchi N."/>
        </authorList>
    </citation>
    <scope>NUCLEOTIDE SEQUENCE</scope>
    <source>
        <strain evidence="2">NBRC 32176</strain>
    </source>
</reference>
<organism evidence="2 3">
    <name type="scientific">Phytophthora lilii</name>
    <dbReference type="NCBI Taxonomy" id="2077276"/>
    <lineage>
        <taxon>Eukaryota</taxon>
        <taxon>Sar</taxon>
        <taxon>Stramenopiles</taxon>
        <taxon>Oomycota</taxon>
        <taxon>Peronosporomycetes</taxon>
        <taxon>Peronosporales</taxon>
        <taxon>Peronosporaceae</taxon>
        <taxon>Phytophthora</taxon>
    </lineage>
</organism>
<dbReference type="Proteomes" id="UP001165083">
    <property type="component" value="Unassembled WGS sequence"/>
</dbReference>
<evidence type="ECO:0000313" key="3">
    <source>
        <dbReference type="Proteomes" id="UP001165083"/>
    </source>
</evidence>
<comment type="caution">
    <text evidence="2">The sequence shown here is derived from an EMBL/GenBank/DDBJ whole genome shotgun (WGS) entry which is preliminary data.</text>
</comment>
<dbReference type="OrthoDB" id="123202at2759"/>
<evidence type="ECO:0000256" key="1">
    <source>
        <dbReference type="SAM" id="MobiDB-lite"/>
    </source>
</evidence>
<name>A0A9W6WNW9_9STRA</name>
<dbReference type="EMBL" id="BSXW01000393">
    <property type="protein sequence ID" value="GMF21016.1"/>
    <property type="molecule type" value="Genomic_DNA"/>
</dbReference>
<feature type="compositionally biased region" description="Polar residues" evidence="1">
    <location>
        <begin position="43"/>
        <end position="58"/>
    </location>
</feature>
<feature type="region of interest" description="Disordered" evidence="1">
    <location>
        <begin position="43"/>
        <end position="76"/>
    </location>
</feature>
<sequence length="226" mass="24956">MKELLYRSQKERNRIVVSSFEAIKTTNVKVNLIAENSTMQTNTSEFSHLQSQPRQKSVQEPGLGPSSVHASSATVGGSRPSCFLLCLDCYRLDIAGELAEVDASWHAFDGSTNVLMLIWYCPSLDVPDIFTEFHGLLSNKIYNSTIIQWSESAAITNTNHPAFLSLMLTRVNMTNGMLPVGFTSADTPLGLYDFEFCVTNLLYLMISTQSGLSGHMSSLETLCNSH</sequence>
<evidence type="ECO:0000313" key="2">
    <source>
        <dbReference type="EMBL" id="GMF21016.1"/>
    </source>
</evidence>
<gene>
    <name evidence="2" type="ORF">Plil01_000824900</name>
</gene>
<protein>
    <submittedName>
        <fullName evidence="2">Unnamed protein product</fullName>
    </submittedName>
</protein>
<proteinExistence type="predicted"/>
<dbReference type="AlphaFoldDB" id="A0A9W6WNW9"/>